<accession>A0A9Q3BJ13</accession>
<evidence type="ECO:0000313" key="2">
    <source>
        <dbReference type="EMBL" id="MBW0466189.1"/>
    </source>
</evidence>
<proteinExistence type="predicted"/>
<keyword evidence="3" id="KW-1185">Reference proteome</keyword>
<sequence>MQEANLPSFSQTYWTTSNEFKSFTNVIISKNGFHNNVHADKIHMNSWKHRSFSFIQTATFNLVPPPISSTGHGLHFPELKLETKFSQQPGIMEVLWKKSNIPHQTTKLQM</sequence>
<reference evidence="2" key="1">
    <citation type="submission" date="2021-03" db="EMBL/GenBank/DDBJ databases">
        <title>Draft genome sequence of rust myrtle Austropuccinia psidii MF-1, a brazilian biotype.</title>
        <authorList>
            <person name="Quecine M.C."/>
            <person name="Pachon D.M.R."/>
            <person name="Bonatelli M.L."/>
            <person name="Correr F.H."/>
            <person name="Franceschini L.M."/>
            <person name="Leite T.F."/>
            <person name="Margarido G.R.A."/>
            <person name="Almeida C.A."/>
            <person name="Ferrarezi J.A."/>
            <person name="Labate C.A."/>
        </authorList>
    </citation>
    <scope>NUCLEOTIDE SEQUENCE</scope>
    <source>
        <strain evidence="2">MF-1</strain>
    </source>
</reference>
<protein>
    <recommendedName>
        <fullName evidence="1">Tet-like 2OG-Fe(II) oxygenase domain-containing protein</fullName>
    </recommendedName>
</protein>
<dbReference type="AlphaFoldDB" id="A0A9Q3BJ13"/>
<comment type="caution">
    <text evidence="2">The sequence shown here is derived from an EMBL/GenBank/DDBJ whole genome shotgun (WGS) entry which is preliminary data.</text>
</comment>
<dbReference type="Proteomes" id="UP000765509">
    <property type="component" value="Unassembled WGS sequence"/>
</dbReference>
<feature type="domain" description="Tet-like 2OG-Fe(II) oxygenase" evidence="1">
    <location>
        <begin position="1"/>
        <end position="107"/>
    </location>
</feature>
<dbReference type="EMBL" id="AVOT02001234">
    <property type="protein sequence ID" value="MBW0466189.1"/>
    <property type="molecule type" value="Genomic_DNA"/>
</dbReference>
<evidence type="ECO:0000313" key="3">
    <source>
        <dbReference type="Proteomes" id="UP000765509"/>
    </source>
</evidence>
<name>A0A9Q3BJ13_9BASI</name>
<dbReference type="OrthoDB" id="3132747at2759"/>
<organism evidence="2 3">
    <name type="scientific">Austropuccinia psidii MF-1</name>
    <dbReference type="NCBI Taxonomy" id="1389203"/>
    <lineage>
        <taxon>Eukaryota</taxon>
        <taxon>Fungi</taxon>
        <taxon>Dikarya</taxon>
        <taxon>Basidiomycota</taxon>
        <taxon>Pucciniomycotina</taxon>
        <taxon>Pucciniomycetes</taxon>
        <taxon>Pucciniales</taxon>
        <taxon>Sphaerophragmiaceae</taxon>
        <taxon>Austropuccinia</taxon>
    </lineage>
</organism>
<evidence type="ECO:0000259" key="1">
    <source>
        <dbReference type="Pfam" id="PF20515"/>
    </source>
</evidence>
<gene>
    <name evidence="2" type="ORF">O181_005904</name>
</gene>
<dbReference type="InterPro" id="IPR046798">
    <property type="entry name" value="2OG-FeII_Oxy_6"/>
</dbReference>
<dbReference type="Pfam" id="PF20515">
    <property type="entry name" value="2OG-FeII_Oxy_6"/>
    <property type="match status" value="1"/>
</dbReference>